<dbReference type="InterPro" id="IPR011701">
    <property type="entry name" value="MFS"/>
</dbReference>
<feature type="transmembrane region" description="Helical" evidence="3">
    <location>
        <begin position="375"/>
        <end position="397"/>
    </location>
</feature>
<keyword evidence="3" id="KW-1133">Transmembrane helix</keyword>
<sequence>MAAVRTRGTAFRGLLSPTQTPSRRRQRHHSSVGLGLARHLRDKWIAEYFGGFSNCGGREGEKEEGKQLENGAGAKVLDDNKNETELKNMLNVSEHESEAKTPGIHATRARLLWLNPMPSRLVSVRPKQHRRPSRLAMRTETARPFYRDDIFYSGSLLRLPEYKSSDTVDKYHQSVTQLPPMEDIAEEEDSESRIRCCPTALTNVIFRIFDFSLLASVTFVVLGIAGFLSLMALFVPFMFLPGYAELQGADDGTKATLVSTIGITNTLGRIICGWISDHPKVDALHVNNFSLMIGGAATMILPFISDQSLLLTYSVAFGVSVAAFASLRSILLVELLGLEKLTNAFGLLLLFQGIAALVGSPVAGAFVDATKSYDVTFYVFGGIFALSGLMCIPLRLIKRWEDNRKEKKLQEANEEKA</sequence>
<dbReference type="EMBL" id="QCYY01003414">
    <property type="protein sequence ID" value="ROT63610.1"/>
    <property type="molecule type" value="Genomic_DNA"/>
</dbReference>
<dbReference type="SUPFAM" id="SSF103473">
    <property type="entry name" value="MFS general substrate transporter"/>
    <property type="match status" value="1"/>
</dbReference>
<name>A0A3R7LSY0_PENVA</name>
<feature type="domain" description="Major facilitator superfamily (MFS) profile" evidence="4">
    <location>
        <begin position="218"/>
        <end position="417"/>
    </location>
</feature>
<keyword evidence="3" id="KW-0812">Transmembrane</keyword>
<dbReference type="Pfam" id="PF07690">
    <property type="entry name" value="MFS_1"/>
    <property type="match status" value="1"/>
</dbReference>
<dbReference type="PROSITE" id="PS50850">
    <property type="entry name" value="MFS"/>
    <property type="match status" value="1"/>
</dbReference>
<evidence type="ECO:0000313" key="5">
    <source>
        <dbReference type="EMBL" id="ROT63610.1"/>
    </source>
</evidence>
<feature type="region of interest" description="Disordered" evidence="2">
    <location>
        <begin position="1"/>
        <end position="33"/>
    </location>
</feature>
<evidence type="ECO:0000256" key="2">
    <source>
        <dbReference type="SAM" id="MobiDB-lite"/>
    </source>
</evidence>
<keyword evidence="3" id="KW-0472">Membrane</keyword>
<protein>
    <submittedName>
        <fullName evidence="5">Putative monocarboxylate transporter</fullName>
    </submittedName>
</protein>
<dbReference type="PANTHER" id="PTHR11360:SF238">
    <property type="entry name" value="SD10469P"/>
    <property type="match status" value="1"/>
</dbReference>
<dbReference type="GO" id="GO:0016020">
    <property type="term" value="C:membrane"/>
    <property type="evidence" value="ECO:0007669"/>
    <property type="project" value="UniProtKB-SubCell"/>
</dbReference>
<dbReference type="PANTHER" id="PTHR11360">
    <property type="entry name" value="MONOCARBOXYLATE TRANSPORTER"/>
    <property type="match status" value="1"/>
</dbReference>
<dbReference type="AlphaFoldDB" id="A0A3R7LSY0"/>
<organism evidence="5 6">
    <name type="scientific">Penaeus vannamei</name>
    <name type="common">Whiteleg shrimp</name>
    <name type="synonym">Litopenaeus vannamei</name>
    <dbReference type="NCBI Taxonomy" id="6689"/>
    <lineage>
        <taxon>Eukaryota</taxon>
        <taxon>Metazoa</taxon>
        <taxon>Ecdysozoa</taxon>
        <taxon>Arthropoda</taxon>
        <taxon>Crustacea</taxon>
        <taxon>Multicrustacea</taxon>
        <taxon>Malacostraca</taxon>
        <taxon>Eumalacostraca</taxon>
        <taxon>Eucarida</taxon>
        <taxon>Decapoda</taxon>
        <taxon>Dendrobranchiata</taxon>
        <taxon>Penaeoidea</taxon>
        <taxon>Penaeidae</taxon>
        <taxon>Penaeus</taxon>
    </lineage>
</organism>
<reference evidence="5 6" key="2">
    <citation type="submission" date="2019-01" db="EMBL/GenBank/DDBJ databases">
        <title>The decoding of complex shrimp genome reveals the adaptation for benthos swimmer, frequently molting mechanism and breeding impact on genome.</title>
        <authorList>
            <person name="Sun Y."/>
            <person name="Gao Y."/>
            <person name="Yu Y."/>
        </authorList>
    </citation>
    <scope>NUCLEOTIDE SEQUENCE [LARGE SCALE GENOMIC DNA]</scope>
    <source>
        <tissue evidence="5">Muscle</tissue>
    </source>
</reference>
<feature type="transmembrane region" description="Helical" evidence="3">
    <location>
        <begin position="211"/>
        <end position="235"/>
    </location>
</feature>
<evidence type="ECO:0000256" key="3">
    <source>
        <dbReference type="SAM" id="Phobius"/>
    </source>
</evidence>
<feature type="transmembrane region" description="Helical" evidence="3">
    <location>
        <begin position="310"/>
        <end position="333"/>
    </location>
</feature>
<dbReference type="InterPro" id="IPR050327">
    <property type="entry name" value="Proton-linked_MCT"/>
</dbReference>
<dbReference type="Gene3D" id="1.20.1250.20">
    <property type="entry name" value="MFS general substrate transporter like domains"/>
    <property type="match status" value="1"/>
</dbReference>
<evidence type="ECO:0000256" key="1">
    <source>
        <dbReference type="ARBA" id="ARBA00004141"/>
    </source>
</evidence>
<dbReference type="InterPro" id="IPR020846">
    <property type="entry name" value="MFS_dom"/>
</dbReference>
<accession>A0A3R7LSY0</accession>
<proteinExistence type="predicted"/>
<keyword evidence="6" id="KW-1185">Reference proteome</keyword>
<dbReference type="Proteomes" id="UP000283509">
    <property type="component" value="Unassembled WGS sequence"/>
</dbReference>
<reference evidence="5 6" key="1">
    <citation type="submission" date="2018-04" db="EMBL/GenBank/DDBJ databases">
        <authorList>
            <person name="Zhang X."/>
            <person name="Yuan J."/>
            <person name="Li F."/>
            <person name="Xiang J."/>
        </authorList>
    </citation>
    <scope>NUCLEOTIDE SEQUENCE [LARGE SCALE GENOMIC DNA]</scope>
    <source>
        <tissue evidence="5">Muscle</tissue>
    </source>
</reference>
<comment type="subcellular location">
    <subcellularLocation>
        <location evidence="1">Membrane</location>
        <topology evidence="1">Multi-pass membrane protein</topology>
    </subcellularLocation>
</comment>
<dbReference type="GO" id="GO:0008028">
    <property type="term" value="F:monocarboxylic acid transmembrane transporter activity"/>
    <property type="evidence" value="ECO:0007669"/>
    <property type="project" value="TreeGrafter"/>
</dbReference>
<comment type="caution">
    <text evidence="5">The sequence shown here is derived from an EMBL/GenBank/DDBJ whole genome shotgun (WGS) entry which is preliminary data.</text>
</comment>
<feature type="transmembrane region" description="Helical" evidence="3">
    <location>
        <begin position="345"/>
        <end position="363"/>
    </location>
</feature>
<evidence type="ECO:0000313" key="6">
    <source>
        <dbReference type="Proteomes" id="UP000283509"/>
    </source>
</evidence>
<feature type="transmembrane region" description="Helical" evidence="3">
    <location>
        <begin position="255"/>
        <end position="274"/>
    </location>
</feature>
<dbReference type="OrthoDB" id="2213137at2759"/>
<evidence type="ECO:0000259" key="4">
    <source>
        <dbReference type="PROSITE" id="PS50850"/>
    </source>
</evidence>
<gene>
    <name evidence="5" type="ORF">C7M84_018512</name>
</gene>
<dbReference type="InterPro" id="IPR036259">
    <property type="entry name" value="MFS_trans_sf"/>
</dbReference>
<feature type="transmembrane region" description="Helical" evidence="3">
    <location>
        <begin position="286"/>
        <end position="304"/>
    </location>
</feature>